<gene>
    <name evidence="1" type="ORF">PA27867_2087</name>
</gene>
<dbReference type="EMBL" id="CP016282">
    <property type="protein sequence ID" value="ANP73039.1"/>
    <property type="molecule type" value="Genomic_DNA"/>
</dbReference>
<reference evidence="1 2" key="1">
    <citation type="submission" date="2016-06" db="EMBL/GenBank/DDBJ databases">
        <title>Genome sequencing of Cryobacterium arcticum PAMC 27867.</title>
        <authorList>
            <person name="Lee J."/>
            <person name="Kim O.-S."/>
        </authorList>
    </citation>
    <scope>NUCLEOTIDE SEQUENCE [LARGE SCALE GENOMIC DNA]</scope>
    <source>
        <strain evidence="1 2">PAMC 27867</strain>
    </source>
</reference>
<dbReference type="KEGG" id="cart:PA27867_2087"/>
<dbReference type="Proteomes" id="UP000092582">
    <property type="component" value="Chromosome 1"/>
</dbReference>
<sequence length="405" mass="44332">MNRKWVDALRISSDSQEVADLEDIFLAERGDFGPNGTYIDSPFVYAAPAGVITSRLNLSGYHPAACRSELVALIRLINDGSDEVELSPQKESSEPCRLVSADYVLTVGLEALQELRQDGVQPSDIAWDRLACLQCLEPWLYEDKDVLLPVLALQLEHVDPGTPVELDLHELFMADYFTEAEDITSGAWAKLAELTSGNGPIIVVTEGKSDARYISKTLAHVYPDLTGYFRFLDFETKYEGGTDQVVRTLRSLAAVGVMNRVIGVLDNDGAGAKAMKDLERSRLPNNIRFIMLPDVPYAEDYPTQEGISANVNGRAASIEFMFGPAVLRAIDGAFIPVQWAKDTDAVKGHGNLSNKSLAKANIDKLLKQPASQLEGMNGVWEHMCTLSSALLTAATPPRFPGQELT</sequence>
<organism evidence="1 2">
    <name type="scientific">Cryobacterium arcticum</name>
    <dbReference type="NCBI Taxonomy" id="670052"/>
    <lineage>
        <taxon>Bacteria</taxon>
        <taxon>Bacillati</taxon>
        <taxon>Actinomycetota</taxon>
        <taxon>Actinomycetes</taxon>
        <taxon>Micrococcales</taxon>
        <taxon>Microbacteriaceae</taxon>
        <taxon>Cryobacterium</taxon>
    </lineage>
</organism>
<keyword evidence="2" id="KW-1185">Reference proteome</keyword>
<name>A0A1B1BK35_9MICO</name>
<evidence type="ECO:0000313" key="1">
    <source>
        <dbReference type="EMBL" id="ANP73039.1"/>
    </source>
</evidence>
<evidence type="ECO:0000313" key="2">
    <source>
        <dbReference type="Proteomes" id="UP000092582"/>
    </source>
</evidence>
<proteinExistence type="predicted"/>
<accession>A0A1B1BK35</accession>
<protein>
    <recommendedName>
        <fullName evidence="3">HEPN/Toprim N-terminal domain-containing protein</fullName>
    </recommendedName>
</protein>
<dbReference type="AlphaFoldDB" id="A0A1B1BK35"/>
<evidence type="ECO:0008006" key="3">
    <source>
        <dbReference type="Google" id="ProtNLM"/>
    </source>
</evidence>